<feature type="non-terminal residue" evidence="2">
    <location>
        <position position="172"/>
    </location>
</feature>
<protein>
    <submittedName>
        <fullName evidence="2">Uncharacterized protein</fullName>
    </submittedName>
</protein>
<evidence type="ECO:0000313" key="3">
    <source>
        <dbReference type="Proteomes" id="UP000838878"/>
    </source>
</evidence>
<feature type="region of interest" description="Disordered" evidence="1">
    <location>
        <begin position="14"/>
        <end position="83"/>
    </location>
</feature>
<dbReference type="AlphaFoldDB" id="A0A8J9Y5Y5"/>
<organism evidence="2 3">
    <name type="scientific">Brenthis ino</name>
    <name type="common">lesser marbled fritillary</name>
    <dbReference type="NCBI Taxonomy" id="405034"/>
    <lineage>
        <taxon>Eukaryota</taxon>
        <taxon>Metazoa</taxon>
        <taxon>Ecdysozoa</taxon>
        <taxon>Arthropoda</taxon>
        <taxon>Hexapoda</taxon>
        <taxon>Insecta</taxon>
        <taxon>Pterygota</taxon>
        <taxon>Neoptera</taxon>
        <taxon>Endopterygota</taxon>
        <taxon>Lepidoptera</taxon>
        <taxon>Glossata</taxon>
        <taxon>Ditrysia</taxon>
        <taxon>Papilionoidea</taxon>
        <taxon>Nymphalidae</taxon>
        <taxon>Heliconiinae</taxon>
        <taxon>Argynnini</taxon>
        <taxon>Brenthis</taxon>
    </lineage>
</organism>
<evidence type="ECO:0000256" key="1">
    <source>
        <dbReference type="SAM" id="MobiDB-lite"/>
    </source>
</evidence>
<name>A0A8J9Y5Y5_9NEOP</name>
<keyword evidence="3" id="KW-1185">Reference proteome</keyword>
<feature type="compositionally biased region" description="Basic and acidic residues" evidence="1">
    <location>
        <begin position="41"/>
        <end position="50"/>
    </location>
</feature>
<gene>
    <name evidence="2" type="ORF">BINO364_LOCUS1769</name>
</gene>
<sequence>MARVVIVTSVTKRRRVRRGREPIGRRMQIRTAPAQSLSRPLSDKNSPHRDKTTHKNAARGSGAGSGAGLRRGAPAWSSGAGGMRRRRVDCQQSHYFWIAFTLNALTPPRRMSGRTQLKYADKLADIRFMPLCSFILNTHAIQQITVQCMRLPLKSFNIIIAVNDAAAKATSY</sequence>
<proteinExistence type="predicted"/>
<dbReference type="Proteomes" id="UP000838878">
    <property type="component" value="Chromosome 1"/>
</dbReference>
<accession>A0A8J9Y5Y5</accession>
<evidence type="ECO:0000313" key="2">
    <source>
        <dbReference type="EMBL" id="CAH0714751.1"/>
    </source>
</evidence>
<reference evidence="2" key="1">
    <citation type="submission" date="2021-12" db="EMBL/GenBank/DDBJ databases">
        <authorList>
            <person name="Martin H S."/>
        </authorList>
    </citation>
    <scope>NUCLEOTIDE SEQUENCE</scope>
</reference>
<dbReference type="EMBL" id="OV170221">
    <property type="protein sequence ID" value="CAH0714751.1"/>
    <property type="molecule type" value="Genomic_DNA"/>
</dbReference>